<feature type="transmembrane region" description="Helical" evidence="1">
    <location>
        <begin position="82"/>
        <end position="101"/>
    </location>
</feature>
<keyword evidence="1" id="KW-0472">Membrane</keyword>
<keyword evidence="1" id="KW-0812">Transmembrane</keyword>
<evidence type="ECO:0000256" key="1">
    <source>
        <dbReference type="SAM" id="Phobius"/>
    </source>
</evidence>
<organism evidence="2 3">
    <name type="scientific">Candidatus Berkelbacteria bacterium CG10_big_fil_rev_8_21_14_0_10_43_14</name>
    <dbReference type="NCBI Taxonomy" id="1974515"/>
    <lineage>
        <taxon>Bacteria</taxon>
        <taxon>Candidatus Berkelbacteria</taxon>
    </lineage>
</organism>
<reference evidence="3" key="1">
    <citation type="submission" date="2017-09" db="EMBL/GenBank/DDBJ databases">
        <title>Depth-based differentiation of microbial function through sediment-hosted aquifers and enrichment of novel symbionts in the deep terrestrial subsurface.</title>
        <authorList>
            <person name="Probst A.J."/>
            <person name="Ladd B."/>
            <person name="Jarett J.K."/>
            <person name="Geller-Mcgrath D.E."/>
            <person name="Sieber C.M.K."/>
            <person name="Emerson J.B."/>
            <person name="Anantharaman K."/>
            <person name="Thomas B.C."/>
            <person name="Malmstrom R."/>
            <person name="Stieglmeier M."/>
            <person name="Klingl A."/>
            <person name="Woyke T."/>
            <person name="Ryan C.M."/>
            <person name="Banfield J.F."/>
        </authorList>
    </citation>
    <scope>NUCLEOTIDE SEQUENCE [LARGE SCALE GENOMIC DNA]</scope>
</reference>
<feature type="transmembrane region" description="Helical" evidence="1">
    <location>
        <begin position="237"/>
        <end position="256"/>
    </location>
</feature>
<evidence type="ECO:0000313" key="3">
    <source>
        <dbReference type="Proteomes" id="UP000231162"/>
    </source>
</evidence>
<accession>A0A2M6R9U9</accession>
<dbReference type="AlphaFoldDB" id="A0A2M6R9U9"/>
<keyword evidence="1" id="KW-1133">Transmembrane helix</keyword>
<evidence type="ECO:0008006" key="4">
    <source>
        <dbReference type="Google" id="ProtNLM"/>
    </source>
</evidence>
<comment type="caution">
    <text evidence="2">The sequence shown here is derived from an EMBL/GenBank/DDBJ whole genome shotgun (WGS) entry which is preliminary data.</text>
</comment>
<proteinExistence type="predicted"/>
<evidence type="ECO:0000313" key="2">
    <source>
        <dbReference type="EMBL" id="PIS06830.1"/>
    </source>
</evidence>
<name>A0A2M6R9U9_9BACT</name>
<sequence>MKKTFIEYCTGLYILIRPLMVFVTVWLMFVSLRLCGKYISDDVVRSTTIISAFGTILIMSMNGIHDLLHDIKKGRTFVHRHLTVAMAIATGALMIIINVIIHNDHNLGVMIYGIILIIIATHYYLSYLFRFSSALLVGMSAALVVIVGAEIGGNITFMHIIIAGMSVVLLFARECLKDIEDYAIDKQSGVVFFIMENTPYKKTIPVTCGIEITKWFIFGALVTSVLIGLSARTHYPLFSLICAFTISISILADLAYKKTAIDFAFFSMLLYLSFI</sequence>
<protein>
    <recommendedName>
        <fullName evidence="4">Prenyltransferase</fullName>
    </recommendedName>
</protein>
<dbReference type="Proteomes" id="UP000231162">
    <property type="component" value="Unassembled WGS sequence"/>
</dbReference>
<feature type="transmembrane region" description="Helical" evidence="1">
    <location>
        <begin position="107"/>
        <end position="125"/>
    </location>
</feature>
<feature type="transmembrane region" description="Helical" evidence="1">
    <location>
        <begin position="212"/>
        <end position="231"/>
    </location>
</feature>
<dbReference type="EMBL" id="PEZX01000032">
    <property type="protein sequence ID" value="PIS06830.1"/>
    <property type="molecule type" value="Genomic_DNA"/>
</dbReference>
<feature type="transmembrane region" description="Helical" evidence="1">
    <location>
        <begin position="12"/>
        <end position="31"/>
    </location>
</feature>
<gene>
    <name evidence="2" type="ORF">COT79_02355</name>
</gene>
<feature type="transmembrane region" description="Helical" evidence="1">
    <location>
        <begin position="43"/>
        <end position="61"/>
    </location>
</feature>